<organism evidence="2">
    <name type="scientific">marine sediment metagenome</name>
    <dbReference type="NCBI Taxonomy" id="412755"/>
    <lineage>
        <taxon>unclassified sequences</taxon>
        <taxon>metagenomes</taxon>
        <taxon>ecological metagenomes</taxon>
    </lineage>
</organism>
<dbReference type="AlphaFoldDB" id="X1TNN9"/>
<name>X1TNN9_9ZZZZ</name>
<protein>
    <recommendedName>
        <fullName evidence="3">V-type ATP synthase subunit H</fullName>
    </recommendedName>
</protein>
<evidence type="ECO:0000313" key="2">
    <source>
        <dbReference type="EMBL" id="GAJ06879.1"/>
    </source>
</evidence>
<comment type="caution">
    <text evidence="2">The sequence shown here is derived from an EMBL/GenBank/DDBJ whole genome shotgun (WGS) entry which is preliminary data.</text>
</comment>
<proteinExistence type="predicted"/>
<gene>
    <name evidence="2" type="ORF">S12H4_45149</name>
</gene>
<accession>X1TNN9</accession>
<dbReference type="EMBL" id="BARW01027886">
    <property type="protein sequence ID" value="GAJ06879.1"/>
    <property type="molecule type" value="Genomic_DNA"/>
</dbReference>
<feature type="compositionally biased region" description="Basic and acidic residues" evidence="1">
    <location>
        <begin position="64"/>
        <end position="80"/>
    </location>
</feature>
<sequence>MCAEEITSSVETIELEAEKTLEEARSRANEIMLKAKEKSSRILSSEVSLDEVKKERQHILSEARQKANQEVEQSKKEASEVRTNAGKKMGKITERIVNIITGAELR</sequence>
<feature type="region of interest" description="Disordered" evidence="1">
    <location>
        <begin position="64"/>
        <end position="86"/>
    </location>
</feature>
<evidence type="ECO:0000256" key="1">
    <source>
        <dbReference type="SAM" id="MobiDB-lite"/>
    </source>
</evidence>
<dbReference type="Gene3D" id="1.20.5.2950">
    <property type="match status" value="1"/>
</dbReference>
<evidence type="ECO:0008006" key="3">
    <source>
        <dbReference type="Google" id="ProtNLM"/>
    </source>
</evidence>
<reference evidence="2" key="1">
    <citation type="journal article" date="2014" name="Front. Microbiol.">
        <title>High frequency of phylogenetically diverse reductive dehalogenase-homologous genes in deep subseafloor sedimentary metagenomes.</title>
        <authorList>
            <person name="Kawai M."/>
            <person name="Futagami T."/>
            <person name="Toyoda A."/>
            <person name="Takaki Y."/>
            <person name="Nishi S."/>
            <person name="Hori S."/>
            <person name="Arai W."/>
            <person name="Tsubouchi T."/>
            <person name="Morono Y."/>
            <person name="Uchiyama I."/>
            <person name="Ito T."/>
            <person name="Fujiyama A."/>
            <person name="Inagaki F."/>
            <person name="Takami H."/>
        </authorList>
    </citation>
    <scope>NUCLEOTIDE SEQUENCE</scope>
    <source>
        <strain evidence="2">Expedition CK06-06</strain>
    </source>
</reference>